<evidence type="ECO:0000313" key="3">
    <source>
        <dbReference type="Proteomes" id="UP001610728"/>
    </source>
</evidence>
<dbReference type="Gene3D" id="1.25.40.10">
    <property type="entry name" value="Tetratricopeptide repeat domain"/>
    <property type="match status" value="1"/>
</dbReference>
<feature type="region of interest" description="Disordered" evidence="1">
    <location>
        <begin position="43"/>
        <end position="70"/>
    </location>
</feature>
<dbReference type="RefSeq" id="XP_070856797.1">
    <property type="nucleotide sequence ID" value="XM_071005066.1"/>
</dbReference>
<protein>
    <submittedName>
        <fullName evidence="2">Tetratricopeptide-like helical</fullName>
    </submittedName>
</protein>
<dbReference type="GeneID" id="98120184"/>
<evidence type="ECO:0000256" key="1">
    <source>
        <dbReference type="SAM" id="MobiDB-lite"/>
    </source>
</evidence>
<evidence type="ECO:0000313" key="2">
    <source>
        <dbReference type="EMBL" id="KAL2885617.1"/>
    </source>
</evidence>
<sequence>MRAVLRASRPGSCLHAKPLVTRLIGFQTRAFVAASGLNASSPKPFRHVSSGSRQAPSSGRPKRATGDRPSSLVQVIAQVRAVVTADRQIPDLNSFVRAAETTGLSENRAKVYRDCVISIIAAFKTSTDDWNWIRGWASRSPLTSGNANLYALSPIENNLTPKLIYESAITYHTATPPEDASPAVATTTLLLLYAAGVHMSYVPALLSFAHLTILSGSHPSTMNIFSESHAAFARLLRTDDPDALTIEAKYKLGSMSNGEEAKRLLARALKTGGAFEWRPMALVLLARVHIEDGDVARARQLLEQAISESDYSIAHDDLAELGKSGSREGLDMTPQETVAAALNGRSTGLRSLARMFMGASVGDTSEAETAFYSKAMENMRFARDRLV</sequence>
<proteinExistence type="predicted"/>
<keyword evidence="3" id="KW-1185">Reference proteome</keyword>
<dbReference type="EMBL" id="JABSNW010000007">
    <property type="protein sequence ID" value="KAL2885617.1"/>
    <property type="molecule type" value="Genomic_DNA"/>
</dbReference>
<comment type="caution">
    <text evidence="2">The sequence shown here is derived from an EMBL/GenBank/DDBJ whole genome shotgun (WGS) entry which is preliminary data.</text>
</comment>
<accession>A0ABR4MBH2</accession>
<gene>
    <name evidence="2" type="ORF">HOO65_070079</name>
</gene>
<dbReference type="Proteomes" id="UP001610728">
    <property type="component" value="Unassembled WGS sequence"/>
</dbReference>
<dbReference type="InterPro" id="IPR011990">
    <property type="entry name" value="TPR-like_helical_dom_sf"/>
</dbReference>
<organism evidence="2 3">
    <name type="scientific">Ceratocystis lukuohia</name>
    <dbReference type="NCBI Taxonomy" id="2019550"/>
    <lineage>
        <taxon>Eukaryota</taxon>
        <taxon>Fungi</taxon>
        <taxon>Dikarya</taxon>
        <taxon>Ascomycota</taxon>
        <taxon>Pezizomycotina</taxon>
        <taxon>Sordariomycetes</taxon>
        <taxon>Hypocreomycetidae</taxon>
        <taxon>Microascales</taxon>
        <taxon>Ceratocystidaceae</taxon>
        <taxon>Ceratocystis</taxon>
    </lineage>
</organism>
<reference evidence="2 3" key="1">
    <citation type="submission" date="2020-05" db="EMBL/GenBank/DDBJ databases">
        <title>Ceratocystis lukuohia genome.</title>
        <authorList>
            <person name="Harrington T.C."/>
            <person name="Kim K."/>
            <person name="Mayers C.G."/>
        </authorList>
    </citation>
    <scope>NUCLEOTIDE SEQUENCE [LARGE SCALE GENOMIC DNA]</scope>
    <source>
        <strain evidence="2 3">C4212</strain>
    </source>
</reference>
<name>A0ABR4MBH2_9PEZI</name>